<keyword evidence="2" id="KW-1185">Reference proteome</keyword>
<comment type="caution">
    <text evidence="1">The sequence shown here is derived from an EMBL/GenBank/DDBJ whole genome shotgun (WGS) entry which is preliminary data.</text>
</comment>
<name>A0A9D4LKS0_DREPO</name>
<reference evidence="1" key="2">
    <citation type="submission" date="2020-11" db="EMBL/GenBank/DDBJ databases">
        <authorList>
            <person name="McCartney M.A."/>
            <person name="Auch B."/>
            <person name="Kono T."/>
            <person name="Mallez S."/>
            <person name="Becker A."/>
            <person name="Gohl D.M."/>
            <person name="Silverstein K.A.T."/>
            <person name="Koren S."/>
            <person name="Bechman K.B."/>
            <person name="Herman A."/>
            <person name="Abrahante J.E."/>
            <person name="Garbe J."/>
        </authorList>
    </citation>
    <scope>NUCLEOTIDE SEQUENCE</scope>
    <source>
        <strain evidence="1">Duluth1</strain>
        <tissue evidence="1">Whole animal</tissue>
    </source>
</reference>
<organism evidence="1 2">
    <name type="scientific">Dreissena polymorpha</name>
    <name type="common">Zebra mussel</name>
    <name type="synonym">Mytilus polymorpha</name>
    <dbReference type="NCBI Taxonomy" id="45954"/>
    <lineage>
        <taxon>Eukaryota</taxon>
        <taxon>Metazoa</taxon>
        <taxon>Spiralia</taxon>
        <taxon>Lophotrochozoa</taxon>
        <taxon>Mollusca</taxon>
        <taxon>Bivalvia</taxon>
        <taxon>Autobranchia</taxon>
        <taxon>Heteroconchia</taxon>
        <taxon>Euheterodonta</taxon>
        <taxon>Imparidentia</taxon>
        <taxon>Neoheterodontei</taxon>
        <taxon>Myida</taxon>
        <taxon>Dreissenoidea</taxon>
        <taxon>Dreissenidae</taxon>
        <taxon>Dreissena</taxon>
    </lineage>
</organism>
<evidence type="ECO:0000313" key="1">
    <source>
        <dbReference type="EMBL" id="KAH3859443.1"/>
    </source>
</evidence>
<dbReference type="EMBL" id="JAIWYP010000003">
    <property type="protein sequence ID" value="KAH3859443.1"/>
    <property type="molecule type" value="Genomic_DNA"/>
</dbReference>
<dbReference type="Proteomes" id="UP000828390">
    <property type="component" value="Unassembled WGS sequence"/>
</dbReference>
<proteinExistence type="predicted"/>
<evidence type="ECO:0000313" key="2">
    <source>
        <dbReference type="Proteomes" id="UP000828390"/>
    </source>
</evidence>
<reference evidence="1" key="1">
    <citation type="journal article" date="2019" name="bioRxiv">
        <title>The Genome of the Zebra Mussel, Dreissena polymorpha: A Resource for Invasive Species Research.</title>
        <authorList>
            <person name="McCartney M.A."/>
            <person name="Auch B."/>
            <person name="Kono T."/>
            <person name="Mallez S."/>
            <person name="Zhang Y."/>
            <person name="Obille A."/>
            <person name="Becker A."/>
            <person name="Abrahante J.E."/>
            <person name="Garbe J."/>
            <person name="Badalamenti J.P."/>
            <person name="Herman A."/>
            <person name="Mangelson H."/>
            <person name="Liachko I."/>
            <person name="Sullivan S."/>
            <person name="Sone E.D."/>
            <person name="Koren S."/>
            <person name="Silverstein K.A.T."/>
            <person name="Beckman K.B."/>
            <person name="Gohl D.M."/>
        </authorList>
    </citation>
    <scope>NUCLEOTIDE SEQUENCE</scope>
    <source>
        <strain evidence="1">Duluth1</strain>
        <tissue evidence="1">Whole animal</tissue>
    </source>
</reference>
<sequence>MYTSTTGIYGLVPQFLTITALSTGLITHHFHRIQLNGGVASQEKVSWTTTNTKTVLPYNLKTDSNFTTVHVLSTSNLYVNEHYNTLYNERL</sequence>
<gene>
    <name evidence="1" type="ORF">DPMN_102257</name>
</gene>
<protein>
    <submittedName>
        <fullName evidence="1">Uncharacterized protein</fullName>
    </submittedName>
</protein>
<accession>A0A9D4LKS0</accession>
<dbReference type="AlphaFoldDB" id="A0A9D4LKS0"/>